<keyword evidence="2" id="KW-1185">Reference proteome</keyword>
<dbReference type="Pfam" id="PF26344">
    <property type="entry name" value="YuzC"/>
    <property type="match status" value="1"/>
</dbReference>
<dbReference type="RefSeq" id="WP_153737199.1">
    <property type="nucleotide sequence ID" value="NZ_WJNG01000010.1"/>
</dbReference>
<organism evidence="1 2">
    <name type="scientific">Aquibacillus halophilus</name>
    <dbReference type="NCBI Taxonomy" id="930132"/>
    <lineage>
        <taxon>Bacteria</taxon>
        <taxon>Bacillati</taxon>
        <taxon>Bacillota</taxon>
        <taxon>Bacilli</taxon>
        <taxon>Bacillales</taxon>
        <taxon>Bacillaceae</taxon>
        <taxon>Aquibacillus</taxon>
    </lineage>
</organism>
<evidence type="ECO:0000313" key="2">
    <source>
        <dbReference type="Proteomes" id="UP000799092"/>
    </source>
</evidence>
<protein>
    <submittedName>
        <fullName evidence="1">Uncharacterized protein</fullName>
    </submittedName>
</protein>
<reference evidence="1" key="1">
    <citation type="submission" date="2019-11" db="EMBL/GenBank/DDBJ databases">
        <authorList>
            <person name="Li J."/>
        </authorList>
    </citation>
    <scope>NUCLEOTIDE SEQUENCE</scope>
    <source>
        <strain evidence="1">B6B</strain>
    </source>
</reference>
<proteinExistence type="predicted"/>
<sequence>MYYNPNCYPHPQHQGLYPQYQGYYQERQYPPVDIDIFQQSVTAFQKIANESIIILEKFNDHEFTYKLLKAAQHGNQSEVDRLIKSIGTTAPITTEYNPTGILLTIHADAQGAQCCTLTMYLKWGI</sequence>
<dbReference type="OrthoDB" id="2615349at2"/>
<dbReference type="Proteomes" id="UP000799092">
    <property type="component" value="Unassembled WGS sequence"/>
</dbReference>
<dbReference type="InterPro" id="IPR058870">
    <property type="entry name" value="YuzC"/>
</dbReference>
<dbReference type="EMBL" id="WJNG01000010">
    <property type="protein sequence ID" value="MRH43570.1"/>
    <property type="molecule type" value="Genomic_DNA"/>
</dbReference>
<accession>A0A6A8DEA0</accession>
<comment type="caution">
    <text evidence="1">The sequence shown here is derived from an EMBL/GenBank/DDBJ whole genome shotgun (WGS) entry which is preliminary data.</text>
</comment>
<dbReference type="AlphaFoldDB" id="A0A6A8DEA0"/>
<evidence type="ECO:0000313" key="1">
    <source>
        <dbReference type="EMBL" id="MRH43570.1"/>
    </source>
</evidence>
<gene>
    <name evidence="1" type="ORF">GH741_12855</name>
</gene>
<name>A0A6A8DEA0_9BACI</name>